<dbReference type="InterPro" id="IPR043129">
    <property type="entry name" value="ATPase_NBD"/>
</dbReference>
<accession>A0AAD4J4T1</accession>
<dbReference type="AlphaFoldDB" id="A0AAD4J4T1"/>
<keyword evidence="4" id="KW-0346">Stress response</keyword>
<dbReference type="PRINTS" id="PR00301">
    <property type="entry name" value="HEATSHOCK70"/>
</dbReference>
<evidence type="ECO:0000256" key="3">
    <source>
        <dbReference type="ARBA" id="ARBA00022840"/>
    </source>
</evidence>
<keyword evidence="5" id="KW-1185">Reference proteome</keyword>
<organism evidence="4 5">
    <name type="scientific">Perilla frutescens var. hirtella</name>
    <name type="common">Perilla citriodora</name>
    <name type="synonym">Perilla setoyensis</name>
    <dbReference type="NCBI Taxonomy" id="608512"/>
    <lineage>
        <taxon>Eukaryota</taxon>
        <taxon>Viridiplantae</taxon>
        <taxon>Streptophyta</taxon>
        <taxon>Embryophyta</taxon>
        <taxon>Tracheophyta</taxon>
        <taxon>Spermatophyta</taxon>
        <taxon>Magnoliopsida</taxon>
        <taxon>eudicotyledons</taxon>
        <taxon>Gunneridae</taxon>
        <taxon>Pentapetalae</taxon>
        <taxon>asterids</taxon>
        <taxon>lamiids</taxon>
        <taxon>Lamiales</taxon>
        <taxon>Lamiaceae</taxon>
        <taxon>Nepetoideae</taxon>
        <taxon>Elsholtzieae</taxon>
        <taxon>Perilla</taxon>
    </lineage>
</organism>
<dbReference type="InterPro" id="IPR013126">
    <property type="entry name" value="Hsp_70_fam"/>
</dbReference>
<reference evidence="4 5" key="1">
    <citation type="journal article" date="2021" name="Nat. Commun.">
        <title>Incipient diploidization of the medicinal plant Perilla within 10,000 years.</title>
        <authorList>
            <person name="Zhang Y."/>
            <person name="Shen Q."/>
            <person name="Leng L."/>
            <person name="Zhang D."/>
            <person name="Chen S."/>
            <person name="Shi Y."/>
            <person name="Ning Z."/>
            <person name="Chen S."/>
        </authorList>
    </citation>
    <scope>NUCLEOTIDE SEQUENCE [LARGE SCALE GENOMIC DNA]</scope>
    <source>
        <strain evidence="5">cv. PC099</strain>
    </source>
</reference>
<gene>
    <name evidence="4" type="ORF">C2S53_016092</name>
</gene>
<keyword evidence="2" id="KW-0547">Nucleotide-binding</keyword>
<protein>
    <submittedName>
        <fullName evidence="4">Heat shock protein 70 family protein</fullName>
    </submittedName>
</protein>
<comment type="similarity">
    <text evidence="1">Belongs to the heat shock protein 70 family.</text>
</comment>
<dbReference type="Proteomes" id="UP001190926">
    <property type="component" value="Unassembled WGS sequence"/>
</dbReference>
<sequence>MTSIHNLRSLRPKGTVIGIDLGTTYSCVGVYRKGKFEIIADDQGNRITPSWVAFTDNERLIGEAAKNQSILNPERTIFDVNRLIGRNPEEMSAMVLVKMKEMAESYLGENITHAVITVPAYFNEEQEKATRDAAKIAGIEVARVLYEPVAVGIAYGLHEFQGVKNVVVLGLRGTAFDVSVLLVDDRVLDVIAWSGLEELISVESLNKTIERVLEDAKLKKSEIEEMIIVGGSSSSINVSDLFNGKELAMKLGVNKEEAVAHGAAIQAHILSYHSSSPDQEDILFYADIFALHE</sequence>
<dbReference type="Pfam" id="PF00012">
    <property type="entry name" value="HSP70"/>
    <property type="match status" value="2"/>
</dbReference>
<evidence type="ECO:0000256" key="2">
    <source>
        <dbReference type="ARBA" id="ARBA00022741"/>
    </source>
</evidence>
<dbReference type="GO" id="GO:0005524">
    <property type="term" value="F:ATP binding"/>
    <property type="evidence" value="ECO:0007669"/>
    <property type="project" value="UniProtKB-KW"/>
</dbReference>
<comment type="caution">
    <text evidence="4">The sequence shown here is derived from an EMBL/GenBank/DDBJ whole genome shotgun (WGS) entry which is preliminary data.</text>
</comment>
<evidence type="ECO:0000313" key="5">
    <source>
        <dbReference type="Proteomes" id="UP001190926"/>
    </source>
</evidence>
<keyword evidence="3" id="KW-0067">ATP-binding</keyword>
<dbReference type="FunFam" id="3.30.420.40:FF:000545">
    <property type="entry name" value="Endoplasmic reticulum chaperone BiP"/>
    <property type="match status" value="1"/>
</dbReference>
<dbReference type="PROSITE" id="PS00297">
    <property type="entry name" value="HSP70_1"/>
    <property type="match status" value="1"/>
</dbReference>
<evidence type="ECO:0000313" key="4">
    <source>
        <dbReference type="EMBL" id="KAH6827159.1"/>
    </source>
</evidence>
<name>A0AAD4J4T1_PERFH</name>
<dbReference type="PANTHER" id="PTHR19375">
    <property type="entry name" value="HEAT SHOCK PROTEIN 70KDA"/>
    <property type="match status" value="1"/>
</dbReference>
<dbReference type="GO" id="GO:0140662">
    <property type="term" value="F:ATP-dependent protein folding chaperone"/>
    <property type="evidence" value="ECO:0007669"/>
    <property type="project" value="InterPro"/>
</dbReference>
<dbReference type="EMBL" id="SDAM02000151">
    <property type="protein sequence ID" value="KAH6827159.1"/>
    <property type="molecule type" value="Genomic_DNA"/>
</dbReference>
<proteinExistence type="inferred from homology"/>
<dbReference type="SUPFAM" id="SSF53067">
    <property type="entry name" value="Actin-like ATPase domain"/>
    <property type="match status" value="2"/>
</dbReference>
<dbReference type="InterPro" id="IPR018181">
    <property type="entry name" value="Heat_shock_70_CS"/>
</dbReference>
<dbReference type="Gene3D" id="3.30.420.40">
    <property type="match status" value="5"/>
</dbReference>
<evidence type="ECO:0000256" key="1">
    <source>
        <dbReference type="ARBA" id="ARBA00007381"/>
    </source>
</evidence>